<organism evidence="2">
    <name type="scientific">Melampsora larici-populina (strain 98AG31 / pathotype 3-4-7)</name>
    <name type="common">Poplar leaf rust fungus</name>
    <dbReference type="NCBI Taxonomy" id="747676"/>
    <lineage>
        <taxon>Eukaryota</taxon>
        <taxon>Fungi</taxon>
        <taxon>Dikarya</taxon>
        <taxon>Basidiomycota</taxon>
        <taxon>Pucciniomycotina</taxon>
        <taxon>Pucciniomycetes</taxon>
        <taxon>Pucciniales</taxon>
        <taxon>Melampsoraceae</taxon>
        <taxon>Melampsora</taxon>
    </lineage>
</organism>
<name>F4S5W2_MELLP</name>
<protein>
    <submittedName>
        <fullName evidence="1">Uncharacterized protein</fullName>
    </submittedName>
</protein>
<dbReference type="InParanoid" id="F4S5W2"/>
<sequence>MQYFAEQWTRQKEMQLELIDDENHNEVQEMLERLGELEDDLKIAKTSKTRLRKIRRRTENQRAELHRGEIDVLVEELGEHRFCNISGAGGWDATAGSLPVEVVDPSYDEAWHINRVSKRTWEDCVEILKNTNKGLTYVMCRYWRGWDPLMISLLRGTHQYVDTSEEVDNLLEVTWRELMVSCESRWKEVVPAQTVFAEPGDDGDLQVDFEREEDDF</sequence>
<dbReference type="Proteomes" id="UP000001072">
    <property type="component" value="Unassembled WGS sequence"/>
</dbReference>
<evidence type="ECO:0000313" key="2">
    <source>
        <dbReference type="Proteomes" id="UP000001072"/>
    </source>
</evidence>
<reference evidence="2" key="1">
    <citation type="journal article" date="2011" name="Proc. Natl. Acad. Sci. U.S.A.">
        <title>Obligate biotrophy features unraveled by the genomic analysis of rust fungi.</title>
        <authorList>
            <person name="Duplessis S."/>
            <person name="Cuomo C.A."/>
            <person name="Lin Y.-C."/>
            <person name="Aerts A."/>
            <person name="Tisserant E."/>
            <person name="Veneault-Fourrey C."/>
            <person name="Joly D.L."/>
            <person name="Hacquard S."/>
            <person name="Amselem J."/>
            <person name="Cantarel B.L."/>
            <person name="Chiu R."/>
            <person name="Coutinho P.M."/>
            <person name="Feau N."/>
            <person name="Field M."/>
            <person name="Frey P."/>
            <person name="Gelhaye E."/>
            <person name="Goldberg J."/>
            <person name="Grabherr M.G."/>
            <person name="Kodira C.D."/>
            <person name="Kohler A."/>
            <person name="Kuees U."/>
            <person name="Lindquist E.A."/>
            <person name="Lucas S.M."/>
            <person name="Mago R."/>
            <person name="Mauceli E."/>
            <person name="Morin E."/>
            <person name="Murat C."/>
            <person name="Pangilinan J.L."/>
            <person name="Park R."/>
            <person name="Pearson M."/>
            <person name="Quesneville H."/>
            <person name="Rouhier N."/>
            <person name="Sakthikumar S."/>
            <person name="Salamov A.A."/>
            <person name="Schmutz J."/>
            <person name="Selles B."/>
            <person name="Shapiro H."/>
            <person name="Tanguay P."/>
            <person name="Tuskan G.A."/>
            <person name="Henrissat B."/>
            <person name="Van de Peer Y."/>
            <person name="Rouze P."/>
            <person name="Ellis J.G."/>
            <person name="Dodds P.N."/>
            <person name="Schein J.E."/>
            <person name="Zhong S."/>
            <person name="Hamelin R.C."/>
            <person name="Grigoriev I.V."/>
            <person name="Szabo L.J."/>
            <person name="Martin F."/>
        </authorList>
    </citation>
    <scope>NUCLEOTIDE SEQUENCE [LARGE SCALE GENOMIC DNA]</scope>
    <source>
        <strain evidence="2">98AG31 / pathotype 3-4-7</strain>
    </source>
</reference>
<dbReference type="KEGG" id="mlr:MELLADRAFT_68187"/>
<proteinExistence type="predicted"/>
<dbReference type="HOGENOM" id="CLU_1277874_0_0_1"/>
<dbReference type="RefSeq" id="XP_007416745.1">
    <property type="nucleotide sequence ID" value="XM_007416683.1"/>
</dbReference>
<dbReference type="GeneID" id="18930983"/>
<evidence type="ECO:0000313" key="1">
    <source>
        <dbReference type="EMBL" id="EGF99996.1"/>
    </source>
</evidence>
<gene>
    <name evidence="1" type="ORF">MELLADRAFT_68187</name>
</gene>
<dbReference type="EMBL" id="GL883152">
    <property type="protein sequence ID" value="EGF99996.1"/>
    <property type="molecule type" value="Genomic_DNA"/>
</dbReference>
<dbReference type="AlphaFoldDB" id="F4S5W2"/>
<dbReference type="VEuPathDB" id="FungiDB:MELLADRAFT_68187"/>
<accession>F4S5W2</accession>
<keyword evidence="2" id="KW-1185">Reference proteome</keyword>